<evidence type="ECO:0000256" key="3">
    <source>
        <dbReference type="ARBA" id="ARBA00022989"/>
    </source>
</evidence>
<protein>
    <recommendedName>
        <fullName evidence="6">Lipopolysaccharide assembly protein A domain-containing protein</fullName>
    </recommendedName>
</protein>
<dbReference type="EMBL" id="BMLT01000005">
    <property type="protein sequence ID" value="GGO82646.1"/>
    <property type="molecule type" value="Genomic_DNA"/>
</dbReference>
<evidence type="ECO:0000256" key="5">
    <source>
        <dbReference type="SAM" id="Phobius"/>
    </source>
</evidence>
<evidence type="ECO:0000256" key="1">
    <source>
        <dbReference type="ARBA" id="ARBA00022475"/>
    </source>
</evidence>
<comment type="caution">
    <text evidence="7">The sequence shown here is derived from an EMBL/GenBank/DDBJ whole genome shotgun (WGS) entry which is preliminary data.</text>
</comment>
<dbReference type="Pfam" id="PF06305">
    <property type="entry name" value="LapA_dom"/>
    <property type="match status" value="1"/>
</dbReference>
<organism evidence="7 8">
    <name type="scientific">Marinobacterium nitratireducens</name>
    <dbReference type="NCBI Taxonomy" id="518897"/>
    <lineage>
        <taxon>Bacteria</taxon>
        <taxon>Pseudomonadati</taxon>
        <taxon>Pseudomonadota</taxon>
        <taxon>Gammaproteobacteria</taxon>
        <taxon>Oceanospirillales</taxon>
        <taxon>Oceanospirillaceae</taxon>
        <taxon>Marinobacterium</taxon>
    </lineage>
</organism>
<dbReference type="InterPro" id="IPR010445">
    <property type="entry name" value="LapA_dom"/>
</dbReference>
<evidence type="ECO:0000256" key="4">
    <source>
        <dbReference type="ARBA" id="ARBA00023136"/>
    </source>
</evidence>
<dbReference type="GO" id="GO:0005886">
    <property type="term" value="C:plasma membrane"/>
    <property type="evidence" value="ECO:0007669"/>
    <property type="project" value="InterPro"/>
</dbReference>
<keyword evidence="4 5" id="KW-0472">Membrane</keyword>
<keyword evidence="3 5" id="KW-1133">Transmembrane helix</keyword>
<accession>A0A918DTF2</accession>
<sequence>MRWLRSLLTGLVCLLILLIGILFTIHNTDKVAIDLIFVQLPQASLSLWLIAAFVCGGILGVVLSSFAILGLKTRLRSARKRATQAYRELDQLRTTGAKDSA</sequence>
<dbReference type="Proteomes" id="UP000599578">
    <property type="component" value="Unassembled WGS sequence"/>
</dbReference>
<feature type="transmembrane region" description="Helical" evidence="5">
    <location>
        <begin position="45"/>
        <end position="71"/>
    </location>
</feature>
<keyword evidence="1" id="KW-1003">Cell membrane</keyword>
<evidence type="ECO:0000259" key="6">
    <source>
        <dbReference type="Pfam" id="PF06305"/>
    </source>
</evidence>
<keyword evidence="8" id="KW-1185">Reference proteome</keyword>
<gene>
    <name evidence="7" type="ORF">GCM10011348_24530</name>
</gene>
<feature type="transmembrane region" description="Helical" evidence="5">
    <location>
        <begin position="7"/>
        <end position="25"/>
    </location>
</feature>
<dbReference type="RefSeq" id="WP_188860882.1">
    <property type="nucleotide sequence ID" value="NZ_BMLT01000005.1"/>
</dbReference>
<feature type="domain" description="Lipopolysaccharide assembly protein A" evidence="6">
    <location>
        <begin position="27"/>
        <end position="89"/>
    </location>
</feature>
<reference evidence="7 8" key="1">
    <citation type="journal article" date="2014" name="Int. J. Syst. Evol. Microbiol.">
        <title>Complete genome sequence of Corynebacterium casei LMG S-19264T (=DSM 44701T), isolated from a smear-ripened cheese.</title>
        <authorList>
            <consortium name="US DOE Joint Genome Institute (JGI-PGF)"/>
            <person name="Walter F."/>
            <person name="Albersmeier A."/>
            <person name="Kalinowski J."/>
            <person name="Ruckert C."/>
        </authorList>
    </citation>
    <scope>NUCLEOTIDE SEQUENCE [LARGE SCALE GENOMIC DNA]</scope>
    <source>
        <strain evidence="7 8">CGMCC 1.7286</strain>
    </source>
</reference>
<dbReference type="AlphaFoldDB" id="A0A918DTF2"/>
<keyword evidence="2 5" id="KW-0812">Transmembrane</keyword>
<evidence type="ECO:0000313" key="7">
    <source>
        <dbReference type="EMBL" id="GGO82646.1"/>
    </source>
</evidence>
<proteinExistence type="predicted"/>
<evidence type="ECO:0000313" key="8">
    <source>
        <dbReference type="Proteomes" id="UP000599578"/>
    </source>
</evidence>
<evidence type="ECO:0000256" key="2">
    <source>
        <dbReference type="ARBA" id="ARBA00022692"/>
    </source>
</evidence>
<name>A0A918DTF2_9GAMM</name>